<keyword evidence="2" id="KW-1185">Reference proteome</keyword>
<evidence type="ECO:0008006" key="3">
    <source>
        <dbReference type="Google" id="ProtNLM"/>
    </source>
</evidence>
<protein>
    <recommendedName>
        <fullName evidence="3">Secreted protein</fullName>
    </recommendedName>
</protein>
<name>A0A372GAB4_9ACTN</name>
<gene>
    <name evidence="1" type="ORF">D0T12_27990</name>
</gene>
<dbReference type="Proteomes" id="UP000262882">
    <property type="component" value="Unassembled WGS sequence"/>
</dbReference>
<comment type="caution">
    <text evidence="1">The sequence shown here is derived from an EMBL/GenBank/DDBJ whole genome shotgun (WGS) entry which is preliminary data.</text>
</comment>
<dbReference type="AlphaFoldDB" id="A0A372GAB4"/>
<organism evidence="1 2">
    <name type="scientific">Actinomadura spongiicola</name>
    <dbReference type="NCBI Taxonomy" id="2303421"/>
    <lineage>
        <taxon>Bacteria</taxon>
        <taxon>Bacillati</taxon>
        <taxon>Actinomycetota</taxon>
        <taxon>Actinomycetes</taxon>
        <taxon>Streptosporangiales</taxon>
        <taxon>Thermomonosporaceae</taxon>
        <taxon>Actinomadura</taxon>
    </lineage>
</organism>
<dbReference type="EMBL" id="QVNQ01000010">
    <property type="protein sequence ID" value="RFS82092.1"/>
    <property type="molecule type" value="Genomic_DNA"/>
</dbReference>
<dbReference type="RefSeq" id="WP_117403173.1">
    <property type="nucleotide sequence ID" value="NZ_QVNQ01000010.1"/>
</dbReference>
<accession>A0A372GAB4</accession>
<sequence>MTEAAQGPLLFLDVDGPLIPFGAASHHYPTYQAVSSPQTEANPLLDRINPEHGTRLLALRCELVWATSWLDDANECVSPRLGLPRLVTVTWPNAPETEMHDERDGLHWKTRTLVAWAAGRSFAWIDDELTDRDRAWVSAHHPGPALLHRVNPSRGLTEDDYRILQEWLRMNTGSAVDLGKPHEPE</sequence>
<dbReference type="OrthoDB" id="5124141at2"/>
<dbReference type="Pfam" id="PF18143">
    <property type="entry name" value="HAD_SAK_2"/>
    <property type="match status" value="1"/>
</dbReference>
<evidence type="ECO:0000313" key="1">
    <source>
        <dbReference type="EMBL" id="RFS82092.1"/>
    </source>
</evidence>
<proteinExistence type="predicted"/>
<evidence type="ECO:0000313" key="2">
    <source>
        <dbReference type="Proteomes" id="UP000262882"/>
    </source>
</evidence>
<reference evidence="1 2" key="1">
    <citation type="submission" date="2018-08" db="EMBL/GenBank/DDBJ databases">
        <title>Actinomadura spongicola sp. nov., isolated from marine sponge Leucetta chagosensis.</title>
        <authorList>
            <person name="Li L."/>
            <person name="Lin H.W."/>
        </authorList>
    </citation>
    <scope>NUCLEOTIDE SEQUENCE [LARGE SCALE GENOMIC DNA]</scope>
    <source>
        <strain evidence="1 2">LHW52907</strain>
    </source>
</reference>